<sequence>MRIYSYVVARDFGFAPNPFHGYCTLATCRPDIRSYARIGDWIVGTGSATRNDKTKLIYAMKVEEIIDFESYFLDGRFQDKKPDLTKSAKFNYGDNIYTKDENGGWVVLDSHHYREGGSKNASNISKDTSEPIVLISQEFIYLGNRSIDIPEDLHFMIKEKQGTRSRFTTEELAKIENWLIEIMKDNKGLKGFPNNWF</sequence>
<dbReference type="Pfam" id="PF18753">
    <property type="entry name" value="Nmad2"/>
    <property type="match status" value="1"/>
</dbReference>
<dbReference type="EMBL" id="JADAZL010000007">
    <property type="protein sequence ID" value="MBE2165535.1"/>
    <property type="molecule type" value="Genomic_DNA"/>
</dbReference>
<proteinExistence type="predicted"/>
<evidence type="ECO:0000313" key="2">
    <source>
        <dbReference type="EMBL" id="MBE2165535.1"/>
    </source>
</evidence>
<accession>A0ABR9NM32</accession>
<reference evidence="3" key="2">
    <citation type="submission" date="2023-07" db="EMBL/GenBank/DDBJ databases">
        <title>Acinetobacter oleivorans assembled AC1583.</title>
        <authorList>
            <person name="Yeo C.C."/>
        </authorList>
    </citation>
    <scope>NUCLEOTIDE SEQUENCE [LARGE SCALE GENOMIC DNA]</scope>
    <source>
        <strain evidence="3">AC1583</strain>
    </source>
</reference>
<dbReference type="RefSeq" id="WP_192834613.1">
    <property type="nucleotide sequence ID" value="NZ_JADAZL010000007.1"/>
</dbReference>
<dbReference type="Proteomes" id="UP000619170">
    <property type="component" value="Unassembled WGS sequence"/>
</dbReference>
<dbReference type="InterPro" id="IPR041180">
    <property type="entry name" value="Nmad2"/>
</dbReference>
<organism evidence="2 3">
    <name type="scientific">Acinetobacter oleivorans</name>
    <dbReference type="NCBI Taxonomy" id="1148157"/>
    <lineage>
        <taxon>Bacteria</taxon>
        <taxon>Pseudomonadati</taxon>
        <taxon>Pseudomonadota</taxon>
        <taxon>Gammaproteobacteria</taxon>
        <taxon>Moraxellales</taxon>
        <taxon>Moraxellaceae</taxon>
        <taxon>Acinetobacter</taxon>
    </lineage>
</organism>
<gene>
    <name evidence="2" type="ORF">IIQ43_13470</name>
</gene>
<feature type="domain" description="Nucleotide modification associated" evidence="1">
    <location>
        <begin position="2"/>
        <end position="196"/>
    </location>
</feature>
<evidence type="ECO:0000313" key="3">
    <source>
        <dbReference type="Proteomes" id="UP000619170"/>
    </source>
</evidence>
<keyword evidence="3" id="KW-1185">Reference proteome</keyword>
<reference evidence="2 3" key="1">
    <citation type="submission" date="2020-10" db="EMBL/GenBank/DDBJ databases">
        <authorList>
            <person name="Mohd Rani F."/>
        </authorList>
    </citation>
    <scope>NUCLEOTIDE SEQUENCE [LARGE SCALE GENOMIC DNA]</scope>
    <source>
        <strain evidence="2 3">AC1583</strain>
    </source>
</reference>
<evidence type="ECO:0000259" key="1">
    <source>
        <dbReference type="Pfam" id="PF18753"/>
    </source>
</evidence>
<comment type="caution">
    <text evidence="2">The sequence shown here is derived from an EMBL/GenBank/DDBJ whole genome shotgun (WGS) entry which is preliminary data.</text>
</comment>
<protein>
    <recommendedName>
        <fullName evidence="1">Nucleotide modification associated domain-containing protein</fullName>
    </recommendedName>
</protein>
<name>A0ABR9NM32_9GAMM</name>